<dbReference type="Proteomes" id="UP000321577">
    <property type="component" value="Unassembled WGS sequence"/>
</dbReference>
<dbReference type="FunFam" id="1.25.40.340:FF:000002">
    <property type="entry name" value="Dihydroxyacetone kinase, L subunit"/>
    <property type="match status" value="1"/>
</dbReference>
<dbReference type="SMART" id="SM01120">
    <property type="entry name" value="Dak2"/>
    <property type="match status" value="1"/>
</dbReference>
<gene>
    <name evidence="4" type="ORF">BGE01nite_55430</name>
</gene>
<dbReference type="EMBL" id="BKAG01000080">
    <property type="protein sequence ID" value="GEP46252.1"/>
    <property type="molecule type" value="Genomic_DNA"/>
</dbReference>
<dbReference type="InterPro" id="IPR036117">
    <property type="entry name" value="DhaL_dom_sf"/>
</dbReference>
<dbReference type="Gene3D" id="1.25.40.340">
    <property type="match status" value="1"/>
</dbReference>
<organism evidence="4 5">
    <name type="scientific">Brevifollis gellanilyticus</name>
    <dbReference type="NCBI Taxonomy" id="748831"/>
    <lineage>
        <taxon>Bacteria</taxon>
        <taxon>Pseudomonadati</taxon>
        <taxon>Verrucomicrobiota</taxon>
        <taxon>Verrucomicrobiia</taxon>
        <taxon>Verrucomicrobiales</taxon>
        <taxon>Verrucomicrobiaceae</taxon>
    </lineage>
</organism>
<proteinExistence type="predicted"/>
<dbReference type="PANTHER" id="PTHR28629:SF4">
    <property type="entry name" value="TRIOKINASE_FMN CYCLASE"/>
    <property type="match status" value="1"/>
</dbReference>
<dbReference type="AlphaFoldDB" id="A0A512MHP4"/>
<accession>A0A512MHP4</accession>
<protein>
    <submittedName>
        <fullName evidence="4">Dihydroxyacetone kinase subunit L</fullName>
    </submittedName>
</protein>
<dbReference type="SUPFAM" id="SSF101473">
    <property type="entry name" value="DhaL-like"/>
    <property type="match status" value="1"/>
</dbReference>
<sequence length="210" mass="21495">MQLTPNQVRLMMLQVADAIIEAEPMLSQADRDLGDGDHGLGMKRGMEAVKAQLEPLEAASVEQVFVTTGTAMMTSMGGASGALFGTLFRAGGKALAASGNFDPPDLPLFFEAALEGVMKRGGAKPGDKTMIDALAPAAAKAREVTALPLAEAISAIADAAESGKEASKAMVAQFGRAKTLGEACIGFPDAGACSIVVMLNAMRSFVSCGV</sequence>
<evidence type="ECO:0000259" key="3">
    <source>
        <dbReference type="PROSITE" id="PS51480"/>
    </source>
</evidence>
<dbReference type="PROSITE" id="PS51480">
    <property type="entry name" value="DHAL"/>
    <property type="match status" value="1"/>
</dbReference>
<keyword evidence="5" id="KW-1185">Reference proteome</keyword>
<keyword evidence="1" id="KW-0808">Transferase</keyword>
<evidence type="ECO:0000313" key="5">
    <source>
        <dbReference type="Proteomes" id="UP000321577"/>
    </source>
</evidence>
<evidence type="ECO:0000256" key="2">
    <source>
        <dbReference type="ARBA" id="ARBA00022777"/>
    </source>
</evidence>
<dbReference type="GO" id="GO:0019563">
    <property type="term" value="P:glycerol catabolic process"/>
    <property type="evidence" value="ECO:0007669"/>
    <property type="project" value="TreeGrafter"/>
</dbReference>
<dbReference type="InterPro" id="IPR012737">
    <property type="entry name" value="DhaK_L_YcgS"/>
</dbReference>
<comment type="caution">
    <text evidence="4">The sequence shown here is derived from an EMBL/GenBank/DDBJ whole genome shotgun (WGS) entry which is preliminary data.</text>
</comment>
<dbReference type="GO" id="GO:0005829">
    <property type="term" value="C:cytosol"/>
    <property type="evidence" value="ECO:0007669"/>
    <property type="project" value="TreeGrafter"/>
</dbReference>
<dbReference type="Pfam" id="PF02734">
    <property type="entry name" value="Dak2"/>
    <property type="match status" value="1"/>
</dbReference>
<dbReference type="InterPro" id="IPR050861">
    <property type="entry name" value="Dihydroxyacetone_Kinase"/>
</dbReference>
<evidence type="ECO:0000313" key="4">
    <source>
        <dbReference type="EMBL" id="GEP46252.1"/>
    </source>
</evidence>
<dbReference type="InterPro" id="IPR004007">
    <property type="entry name" value="DhaL_dom"/>
</dbReference>
<dbReference type="GO" id="GO:0004371">
    <property type="term" value="F:glycerone kinase activity"/>
    <property type="evidence" value="ECO:0007669"/>
    <property type="project" value="InterPro"/>
</dbReference>
<dbReference type="NCBIfam" id="TIGR02365">
    <property type="entry name" value="dha_L_ycgS"/>
    <property type="match status" value="1"/>
</dbReference>
<reference evidence="4 5" key="1">
    <citation type="submission" date="2019-07" db="EMBL/GenBank/DDBJ databases">
        <title>Whole genome shotgun sequence of Brevifollis gellanilyticus NBRC 108608.</title>
        <authorList>
            <person name="Hosoyama A."/>
            <person name="Uohara A."/>
            <person name="Ohji S."/>
            <person name="Ichikawa N."/>
        </authorList>
    </citation>
    <scope>NUCLEOTIDE SEQUENCE [LARGE SCALE GENOMIC DNA]</scope>
    <source>
        <strain evidence="4 5">NBRC 108608</strain>
    </source>
</reference>
<evidence type="ECO:0000256" key="1">
    <source>
        <dbReference type="ARBA" id="ARBA00022679"/>
    </source>
</evidence>
<name>A0A512MHP4_9BACT</name>
<dbReference type="PANTHER" id="PTHR28629">
    <property type="entry name" value="TRIOKINASE/FMN CYCLASE"/>
    <property type="match status" value="1"/>
</dbReference>
<feature type="domain" description="DhaL" evidence="3">
    <location>
        <begin position="6"/>
        <end position="204"/>
    </location>
</feature>
<dbReference type="RefSeq" id="WP_146855948.1">
    <property type="nucleotide sequence ID" value="NZ_BKAG01000080.1"/>
</dbReference>
<keyword evidence="2 4" id="KW-0418">Kinase</keyword>
<dbReference type="OrthoDB" id="9800291at2"/>